<organism evidence="1 2">
    <name type="scientific">Burkholderia sola</name>
    <dbReference type="NCBI Taxonomy" id="2843302"/>
    <lineage>
        <taxon>Bacteria</taxon>
        <taxon>Pseudomonadati</taxon>
        <taxon>Pseudomonadota</taxon>
        <taxon>Betaproteobacteria</taxon>
        <taxon>Burkholderiales</taxon>
        <taxon>Burkholderiaceae</taxon>
        <taxon>Burkholderia</taxon>
        <taxon>Burkholderia cepacia complex</taxon>
    </lineage>
</organism>
<comment type="caution">
    <text evidence="1">The sequence shown here is derived from an EMBL/GenBank/DDBJ whole genome shotgun (WGS) entry which is preliminary data.</text>
</comment>
<accession>A0ABV2CAN9</accession>
<reference evidence="1 2" key="1">
    <citation type="submission" date="2024-06" db="EMBL/GenBank/DDBJ databases">
        <title>Burkholderia sola in Mexico.</title>
        <authorList>
            <person name="Estrada P."/>
        </authorList>
    </citation>
    <scope>NUCLEOTIDE SEQUENCE [LARGE SCALE GENOMIC DNA]</scope>
    <source>
        <strain evidence="1 2">CpTa8-5</strain>
    </source>
</reference>
<evidence type="ECO:0000313" key="2">
    <source>
        <dbReference type="Proteomes" id="UP001548587"/>
    </source>
</evidence>
<protein>
    <recommendedName>
        <fullName evidence="3">Apea-like HEPN domain-containing protein</fullName>
    </recommendedName>
</protein>
<proteinExistence type="predicted"/>
<evidence type="ECO:0008006" key="3">
    <source>
        <dbReference type="Google" id="ProtNLM"/>
    </source>
</evidence>
<sequence>MARNMIEANAKLFSRLADVARGVLSQELIDVKRAIATDAEGKRWLKDVEIVTNSLLSVGLSSRFAICSIDGEKYLLSVGIEIESPPDDFESVEINSGAFTAFVSEMDVGFIRSADFVEKLREYVFYPTSDAVERIDVDVMRPFFEPLQLFRVHRDSPLNCDRVSPYRTALAAVLGAPSIVGLPWAGASLERLDAMARNPHERVPFHVLLRAVTETRPDAAFLAVYRCVEQLFPVPKIAELSEDLKLDRAAMEVAASIERHLSWRRREDDAIAYLFEKISDETINRLAAVIRNGHVDEISPRGVSRRVYELRNQCVHYRPIHGADVDIPINWMGISDILLEVVEQLYATYNTAFPVEA</sequence>
<name>A0ABV2CAN9_9BURK</name>
<dbReference type="Proteomes" id="UP001548587">
    <property type="component" value="Unassembled WGS sequence"/>
</dbReference>
<keyword evidence="2" id="KW-1185">Reference proteome</keyword>
<dbReference type="EMBL" id="JBEWCH010000010">
    <property type="protein sequence ID" value="MET1476179.1"/>
    <property type="molecule type" value="Genomic_DNA"/>
</dbReference>
<dbReference type="RefSeq" id="WP_209926422.1">
    <property type="nucleotide sequence ID" value="NZ_JBEWCH010000010.1"/>
</dbReference>
<evidence type="ECO:0000313" key="1">
    <source>
        <dbReference type="EMBL" id="MET1476179.1"/>
    </source>
</evidence>
<gene>
    <name evidence="1" type="ORF">ABXL37_18130</name>
</gene>